<evidence type="ECO:0000259" key="1">
    <source>
        <dbReference type="Pfam" id="PF16289"/>
    </source>
</evidence>
<dbReference type="Proteomes" id="UP000219465">
    <property type="component" value="Unassembled WGS sequence"/>
</dbReference>
<feature type="domain" description="DUF4935" evidence="1">
    <location>
        <begin position="21"/>
        <end position="189"/>
    </location>
</feature>
<dbReference type="OrthoDB" id="9766796at2"/>
<organism evidence="2 3">
    <name type="scientific">Hoeflea halophila</name>
    <dbReference type="NCBI Taxonomy" id="714899"/>
    <lineage>
        <taxon>Bacteria</taxon>
        <taxon>Pseudomonadati</taxon>
        <taxon>Pseudomonadota</taxon>
        <taxon>Alphaproteobacteria</taxon>
        <taxon>Hyphomicrobiales</taxon>
        <taxon>Rhizobiaceae</taxon>
        <taxon>Hoeflea</taxon>
    </lineage>
</organism>
<name>A0A286IEM0_9HYPH</name>
<gene>
    <name evidence="2" type="ORF">SAMN05877838_3504</name>
</gene>
<dbReference type="RefSeq" id="WP_097109063.1">
    <property type="nucleotide sequence ID" value="NZ_OCPC01000006.1"/>
</dbReference>
<dbReference type="InterPro" id="IPR032557">
    <property type="entry name" value="DUF4935"/>
</dbReference>
<reference evidence="3" key="1">
    <citation type="submission" date="2017-08" db="EMBL/GenBank/DDBJ databases">
        <authorList>
            <person name="Varghese N."/>
            <person name="Submissions S."/>
        </authorList>
    </citation>
    <scope>NUCLEOTIDE SEQUENCE [LARGE SCALE GENOMIC DNA]</scope>
    <source>
        <strain evidence="3">KCTC 23107</strain>
    </source>
</reference>
<proteinExistence type="predicted"/>
<accession>A0A286IEM0</accession>
<protein>
    <recommendedName>
        <fullName evidence="1">DUF4935 domain-containing protein</fullName>
    </recommendedName>
</protein>
<dbReference type="EMBL" id="OCPC01000006">
    <property type="protein sequence ID" value="SOE18575.1"/>
    <property type="molecule type" value="Genomic_DNA"/>
</dbReference>
<evidence type="ECO:0000313" key="3">
    <source>
        <dbReference type="Proteomes" id="UP000219465"/>
    </source>
</evidence>
<keyword evidence="3" id="KW-1185">Reference proteome</keyword>
<sequence length="382" mass="43028">MPKMSREELIVAIGEGRIAAVTIDTTVFDSKQKDFRRTDFRSIAQIKTRNTPILITDVIASEMMSHLEVEAADTQRALKTALRSNNLRWYRESPPGEHTTLFIDKNPAAFAKAEFDDFVAAVGAEVIKVADTPDGLSELFRRYFDIETPFAKKETRKTEFPDAAALLCLEAYAKQRKKLVMCIAQDKAWKDFCEKSDHLVAVFPLNNALGTYSEAFKDADLADKIVELWRDGGQEDFEQEVRNAIIDRLTYVDFEVEADCAVEFEAEPTDAKLIEIIMATLTAPTVLAADEDKVTFSIEVDIKATFEALLSFSVWDSVDREHVGMGSQWAERVEEVTMYLTIVADRDASEGIQFHEVSVSHRSFTVDFGYVDPFPDDGPDDE</sequence>
<dbReference type="AlphaFoldDB" id="A0A286IEM0"/>
<evidence type="ECO:0000313" key="2">
    <source>
        <dbReference type="EMBL" id="SOE18575.1"/>
    </source>
</evidence>
<dbReference type="Pfam" id="PF16289">
    <property type="entry name" value="PIN_12"/>
    <property type="match status" value="1"/>
</dbReference>